<name>A0ABQ0A0R3_9GAMM</name>
<dbReference type="EMBL" id="BAABWH010000005">
    <property type="protein sequence ID" value="GAA6145976.1"/>
    <property type="molecule type" value="Genomic_DNA"/>
</dbReference>
<sequence>MPIVYSEDKAIFESVVTIQEVDDLHEWLLAHPKGSIDLAACEHLHTAALQTLSSAGRTILAWPDVEELKQWIEPLLTTQENK</sequence>
<gene>
    <name evidence="1" type="ORF">NBRC116585_20940</name>
</gene>
<evidence type="ECO:0000313" key="2">
    <source>
        <dbReference type="Proteomes" id="UP001481413"/>
    </source>
</evidence>
<organism evidence="1 2">
    <name type="scientific">Thalassolituus maritimus</name>
    <dbReference type="NCBI Taxonomy" id="484498"/>
    <lineage>
        <taxon>Bacteria</taxon>
        <taxon>Pseudomonadati</taxon>
        <taxon>Pseudomonadota</taxon>
        <taxon>Gammaproteobacteria</taxon>
        <taxon>Oceanospirillales</taxon>
        <taxon>Oceanospirillaceae</taxon>
        <taxon>Thalassolituus</taxon>
    </lineage>
</organism>
<dbReference type="RefSeq" id="WP_353295112.1">
    <property type="nucleotide sequence ID" value="NZ_BAABWH010000005.1"/>
</dbReference>
<dbReference type="Proteomes" id="UP001481413">
    <property type="component" value="Unassembled WGS sequence"/>
</dbReference>
<accession>A0ABQ0A0R3</accession>
<comment type="caution">
    <text evidence="1">The sequence shown here is derived from an EMBL/GenBank/DDBJ whole genome shotgun (WGS) entry which is preliminary data.</text>
</comment>
<protein>
    <submittedName>
        <fullName evidence="1">Uncharacterized protein</fullName>
    </submittedName>
</protein>
<keyword evidence="2" id="KW-1185">Reference proteome</keyword>
<proteinExistence type="predicted"/>
<reference evidence="1 2" key="1">
    <citation type="submission" date="2024-04" db="EMBL/GenBank/DDBJ databases">
        <title>Draft genome sequence of Thalassolituus maritimus NBRC 116585.</title>
        <authorList>
            <person name="Miyakawa T."/>
            <person name="Kusuya Y."/>
            <person name="Miura T."/>
        </authorList>
    </citation>
    <scope>NUCLEOTIDE SEQUENCE [LARGE SCALE GENOMIC DNA]</scope>
    <source>
        <strain evidence="1 2">5NW40-0001</strain>
    </source>
</reference>
<evidence type="ECO:0000313" key="1">
    <source>
        <dbReference type="EMBL" id="GAA6145976.1"/>
    </source>
</evidence>